<feature type="compositionally biased region" description="Polar residues" evidence="1">
    <location>
        <begin position="460"/>
        <end position="469"/>
    </location>
</feature>
<dbReference type="Proteomes" id="UP000265160">
    <property type="component" value="Unplaced"/>
</dbReference>
<feature type="region of interest" description="Disordered" evidence="1">
    <location>
        <begin position="267"/>
        <end position="364"/>
    </location>
</feature>
<dbReference type="GO" id="GO:0004843">
    <property type="term" value="F:cysteine-type deubiquitinase activity"/>
    <property type="evidence" value="ECO:0007669"/>
    <property type="project" value="InterPro"/>
</dbReference>
<reference evidence="3" key="1">
    <citation type="submission" date="2025-08" db="UniProtKB">
        <authorList>
            <consortium name="Ensembl"/>
        </authorList>
    </citation>
    <scope>IDENTIFICATION</scope>
</reference>
<feature type="domain" description="USP" evidence="2">
    <location>
        <begin position="1"/>
        <end position="264"/>
    </location>
</feature>
<dbReference type="GeneTree" id="ENSGT00940000174852"/>
<dbReference type="InterPro" id="IPR001394">
    <property type="entry name" value="Peptidase_C19_UCH"/>
</dbReference>
<evidence type="ECO:0000259" key="2">
    <source>
        <dbReference type="PROSITE" id="PS50235"/>
    </source>
</evidence>
<feature type="compositionally biased region" description="Basic and acidic residues" evidence="1">
    <location>
        <begin position="331"/>
        <end position="358"/>
    </location>
</feature>
<dbReference type="GO" id="GO:0005829">
    <property type="term" value="C:cytosol"/>
    <property type="evidence" value="ECO:0007669"/>
    <property type="project" value="TreeGrafter"/>
</dbReference>
<protein>
    <submittedName>
        <fullName evidence="3">Ubiquitin carboxyl-terminal hydrolase 17-like protein B</fullName>
    </submittedName>
</protein>
<feature type="compositionally biased region" description="Basic and acidic residues" evidence="1">
    <location>
        <begin position="277"/>
        <end position="297"/>
    </location>
</feature>
<feature type="compositionally biased region" description="Basic and acidic residues" evidence="1">
    <location>
        <begin position="308"/>
        <end position="320"/>
    </location>
</feature>
<feature type="compositionally biased region" description="Polar residues" evidence="1">
    <location>
        <begin position="479"/>
        <end position="488"/>
    </location>
</feature>
<feature type="compositionally biased region" description="Polar residues" evidence="1">
    <location>
        <begin position="424"/>
        <end position="433"/>
    </location>
</feature>
<dbReference type="PANTHER" id="PTHR24006:SF899">
    <property type="entry name" value="UBIQUITIN CARBOXYL-TERMINAL HYDROLASE"/>
    <property type="match status" value="1"/>
</dbReference>
<feature type="compositionally biased region" description="Polar residues" evidence="1">
    <location>
        <begin position="536"/>
        <end position="547"/>
    </location>
</feature>
<feature type="region of interest" description="Disordered" evidence="1">
    <location>
        <begin position="514"/>
        <end position="561"/>
    </location>
</feature>
<dbReference type="Ensembl" id="ENSMZET00005030095.1">
    <property type="protein sequence ID" value="ENSMZEP00005029177.1"/>
    <property type="gene ID" value="ENSMZEG00005021751.1"/>
</dbReference>
<sequence length="618" mass="68095">MTEDFRTAVKKNSKQKNRHPEFLDQYLNTLFDDLQEHEAQTFNITQKLDIENVYEQRDAADYFERVLRMTSTDASQIFHGQLANKTTCSKGHIQTDGDAPFWHLPLPLVNSCSEDYSVVKGIEEFFKPSDFCGENRLYCDQCGDKVDATMRDEIKHQPDVLCLLLKRFEFNYNYMSYIKINCSVEFPKTLQIPECQTYELYASVDHFGDLRGGHYTATIKIQEEHGDRWYQFDDTRVTELDYQQFQFGNTKRSQTTYLLFYRKKKDTGTQDRKRKQEKGEETDMEHNPKAPKLREAEGSPNNPCNVDPLDKEQNEDKETTGSDGLDQNNTKVDDYRKENLLKDNKSHEHGNTHSDHSDTLNMISVTNSSDNDVQGVIEDVEIDVESSSDDETSVHVPAEAAASENSETNETSVVVHAEAAGSEYSETNETSVVGSVDAAGLENSETNETSVVGSAEAAGSENSETNETSMVVHAEAAGSENSETNETSVVGSVEAAGLENSETNETSVVVPAEEAGSEYTKTNETSVVGSEDAAGSKNSETNETSVVGSVDAAGSENSETNETSVVVLAEAAGSECSETNETTVVVLAEAAGLEYSETNETSVVGSVDAAGSENSETK</sequence>
<reference evidence="3" key="2">
    <citation type="submission" date="2025-09" db="UniProtKB">
        <authorList>
            <consortium name="Ensembl"/>
        </authorList>
    </citation>
    <scope>IDENTIFICATION</scope>
</reference>
<dbReference type="InterPro" id="IPR038765">
    <property type="entry name" value="Papain-like_cys_pep_sf"/>
</dbReference>
<dbReference type="GO" id="GO:0005634">
    <property type="term" value="C:nucleus"/>
    <property type="evidence" value="ECO:0007669"/>
    <property type="project" value="TreeGrafter"/>
</dbReference>
<organism evidence="3 4">
    <name type="scientific">Maylandia zebra</name>
    <name type="common">zebra mbuna</name>
    <dbReference type="NCBI Taxonomy" id="106582"/>
    <lineage>
        <taxon>Eukaryota</taxon>
        <taxon>Metazoa</taxon>
        <taxon>Chordata</taxon>
        <taxon>Craniata</taxon>
        <taxon>Vertebrata</taxon>
        <taxon>Euteleostomi</taxon>
        <taxon>Actinopterygii</taxon>
        <taxon>Neopterygii</taxon>
        <taxon>Teleostei</taxon>
        <taxon>Neoteleostei</taxon>
        <taxon>Acanthomorphata</taxon>
        <taxon>Ovalentaria</taxon>
        <taxon>Cichlomorphae</taxon>
        <taxon>Cichliformes</taxon>
        <taxon>Cichlidae</taxon>
        <taxon>African cichlids</taxon>
        <taxon>Pseudocrenilabrinae</taxon>
        <taxon>Haplochromini</taxon>
        <taxon>Maylandia</taxon>
        <taxon>Maylandia zebra complex</taxon>
    </lineage>
</organism>
<proteinExistence type="predicted"/>
<evidence type="ECO:0000313" key="4">
    <source>
        <dbReference type="Proteomes" id="UP000265160"/>
    </source>
</evidence>
<dbReference type="InterPro" id="IPR050164">
    <property type="entry name" value="Peptidase_C19"/>
</dbReference>
<feature type="region of interest" description="Disordered" evidence="1">
    <location>
        <begin position="384"/>
        <end position="488"/>
    </location>
</feature>
<evidence type="ECO:0000256" key="1">
    <source>
        <dbReference type="SAM" id="MobiDB-lite"/>
    </source>
</evidence>
<dbReference type="Pfam" id="PF00443">
    <property type="entry name" value="UCH"/>
    <property type="match status" value="1"/>
</dbReference>
<dbReference type="PROSITE" id="PS50235">
    <property type="entry name" value="USP_3"/>
    <property type="match status" value="1"/>
</dbReference>
<feature type="region of interest" description="Disordered" evidence="1">
    <location>
        <begin position="595"/>
        <end position="618"/>
    </location>
</feature>
<name>A0A3P9D4P3_9CICH</name>
<feature type="compositionally biased region" description="Polar residues" evidence="1">
    <location>
        <begin position="519"/>
        <end position="528"/>
    </location>
</feature>
<dbReference type="GO" id="GO:0016579">
    <property type="term" value="P:protein deubiquitination"/>
    <property type="evidence" value="ECO:0007669"/>
    <property type="project" value="InterPro"/>
</dbReference>
<keyword evidence="4" id="KW-1185">Reference proteome</keyword>
<feature type="compositionally biased region" description="Low complexity" evidence="1">
    <location>
        <begin position="398"/>
        <end position="415"/>
    </location>
</feature>
<evidence type="ECO:0000313" key="3">
    <source>
        <dbReference type="Ensembl" id="ENSMZEP00005029177.1"/>
    </source>
</evidence>
<feature type="compositionally biased region" description="Polar residues" evidence="1">
    <location>
        <begin position="443"/>
        <end position="452"/>
    </location>
</feature>
<dbReference type="Gene3D" id="3.90.70.10">
    <property type="entry name" value="Cysteine proteinases"/>
    <property type="match status" value="1"/>
</dbReference>
<feature type="compositionally biased region" description="Polar residues" evidence="1">
    <location>
        <begin position="321"/>
        <end position="330"/>
    </location>
</feature>
<dbReference type="PANTHER" id="PTHR24006">
    <property type="entry name" value="UBIQUITIN CARBOXYL-TERMINAL HYDROLASE"/>
    <property type="match status" value="1"/>
</dbReference>
<accession>A0A3P9D4P3</accession>
<dbReference type="SUPFAM" id="SSF54001">
    <property type="entry name" value="Cysteine proteinases"/>
    <property type="match status" value="1"/>
</dbReference>
<dbReference type="InterPro" id="IPR028889">
    <property type="entry name" value="USP"/>
</dbReference>
<dbReference type="STRING" id="106582.ENSMZEP00005029177"/>
<dbReference type="AlphaFoldDB" id="A0A3P9D4P3"/>